<evidence type="ECO:0000313" key="2">
    <source>
        <dbReference type="Proteomes" id="UP000321456"/>
    </source>
</evidence>
<comment type="caution">
    <text evidence="1">The sequence shown here is derived from an EMBL/GenBank/DDBJ whole genome shotgun (WGS) entry which is preliminary data.</text>
</comment>
<proteinExistence type="predicted"/>
<evidence type="ECO:0000313" key="1">
    <source>
        <dbReference type="EMBL" id="TXN37802.1"/>
    </source>
</evidence>
<reference evidence="1 2" key="1">
    <citation type="submission" date="2019-08" db="EMBL/GenBank/DDBJ databases">
        <title>Professor.</title>
        <authorList>
            <person name="Park J.S."/>
        </authorList>
    </citation>
    <scope>NUCLEOTIDE SEQUENCE [LARGE SCALE GENOMIC DNA]</scope>
    <source>
        <strain evidence="1 2">176CP5-101</strain>
    </source>
</reference>
<dbReference type="RefSeq" id="WP_147742081.1">
    <property type="nucleotide sequence ID" value="NZ_VRUR01000001.1"/>
</dbReference>
<dbReference type="PANTHER" id="PTHR47186:SF61">
    <property type="entry name" value="LEUCINE-RICH REPEAT-CONTAINING PROTEIN 57-RELATED"/>
    <property type="match status" value="1"/>
</dbReference>
<dbReference type="EMBL" id="VRUR01000001">
    <property type="protein sequence ID" value="TXN37802.1"/>
    <property type="molecule type" value="Genomic_DNA"/>
</dbReference>
<dbReference type="AlphaFoldDB" id="A0A5C8V7U6"/>
<accession>A0A5C8V7U6</accession>
<dbReference type="SUPFAM" id="SSF52058">
    <property type="entry name" value="L domain-like"/>
    <property type="match status" value="1"/>
</dbReference>
<dbReference type="Gene3D" id="3.80.10.10">
    <property type="entry name" value="Ribonuclease Inhibitor"/>
    <property type="match status" value="1"/>
</dbReference>
<organism evidence="1 2">
    <name type="scientific">Flagellimonas hymeniacidonis</name>
    <dbReference type="NCBI Taxonomy" id="2603628"/>
    <lineage>
        <taxon>Bacteria</taxon>
        <taxon>Pseudomonadati</taxon>
        <taxon>Bacteroidota</taxon>
        <taxon>Flavobacteriia</taxon>
        <taxon>Flavobacteriales</taxon>
        <taxon>Flavobacteriaceae</taxon>
        <taxon>Flagellimonas</taxon>
    </lineage>
</organism>
<dbReference type="Proteomes" id="UP000321456">
    <property type="component" value="Unassembled WGS sequence"/>
</dbReference>
<protein>
    <recommendedName>
        <fullName evidence="3">Leucine-rich repeat domain-containing protein</fullName>
    </recommendedName>
</protein>
<gene>
    <name evidence="1" type="ORF">FVB32_05800</name>
</gene>
<dbReference type="PANTHER" id="PTHR47186">
    <property type="entry name" value="LEUCINE-RICH REPEAT-CONTAINING PROTEIN 57"/>
    <property type="match status" value="1"/>
</dbReference>
<sequence length="327" mass="38007">MDENWEIEKHKFDEETRLSVSVNNKLNASDLNKIEDLVAKNNIIYISFKTEQTTKLWKEINRIIVTHSPTIRFAISNLKIGEFENLSFLENLPDIQDLYISNYYKLKDLSPISNLKKLRVLRLLYPFRSARVRLKPLTELKQLEEFEIFHVKDIEEIANFTSLKKITLLRLKCDNLDFLRPLINLEGIRLGASDKIADFSGLYDLPRLKDGFFIKDYKNTTAEFISHLKKMEKLKVHCFNSLVKFPSLESLDNLTELEIVHLKKLRNIDGVAKAKNLKELIAFVGKEFKPSALKILKGHPSLQTLRAGFNTNKQEAEFELIKKEILG</sequence>
<dbReference type="InterPro" id="IPR032675">
    <property type="entry name" value="LRR_dom_sf"/>
</dbReference>
<evidence type="ECO:0008006" key="3">
    <source>
        <dbReference type="Google" id="ProtNLM"/>
    </source>
</evidence>
<keyword evidence="2" id="KW-1185">Reference proteome</keyword>
<name>A0A5C8V7U6_9FLAO</name>